<keyword evidence="2" id="KW-1185">Reference proteome</keyword>
<comment type="caution">
    <text evidence="1">The sequence shown here is derived from an EMBL/GenBank/DDBJ whole genome shotgun (WGS) entry which is preliminary data.</text>
</comment>
<reference evidence="1" key="1">
    <citation type="submission" date="2022-10" db="EMBL/GenBank/DDBJ databases">
        <title>Culturing micro-colonial fungi from biological soil crusts in the Mojave desert and describing Neophaeococcomyces mojavensis, and introducing the new genera and species Taxawa tesnikishii.</title>
        <authorList>
            <person name="Kurbessoian T."/>
            <person name="Stajich J.E."/>
        </authorList>
    </citation>
    <scope>NUCLEOTIDE SEQUENCE</scope>
    <source>
        <strain evidence="1">JES_112</strain>
    </source>
</reference>
<sequence length="350" mass="38640">MSNPPYPLHESVKDRLHPDYVNFYNNFLINQPQTHYQPISISRAGSPIVAGGSNPVPVGRKQDYLIRRRETPGPQVPVRVFTPVGSSAGCDGWPVVLYLHGGGFVLGNIDTENTVCSHMCIRAQCVVITVDYRLAPESPFPLPLHDCWEAFLWMIDEGASLLKLDLRKIAIGGASAGANLAAVVARRATEGPWPKIYQVLAQVLVVPVLDNTADTKNNPTWAAYRFTAALNAEKMLWYRRHYLPNEKDWSNPEASPLLTPIESLCRVPPALIFVAELDILRHEGEEYARKLQEAGVVVDLQLMRGMPHPFLAMDAVLEAGRSATTMICETLSRAFGAQSNMSSEGSGRQL</sequence>
<protein>
    <submittedName>
        <fullName evidence="1">Uncharacterized protein</fullName>
    </submittedName>
</protein>
<evidence type="ECO:0000313" key="2">
    <source>
        <dbReference type="Proteomes" id="UP001172386"/>
    </source>
</evidence>
<accession>A0ACC3A344</accession>
<name>A0ACC3A344_9EURO</name>
<organism evidence="1 2">
    <name type="scientific">Neophaeococcomyces mojaviensis</name>
    <dbReference type="NCBI Taxonomy" id="3383035"/>
    <lineage>
        <taxon>Eukaryota</taxon>
        <taxon>Fungi</taxon>
        <taxon>Dikarya</taxon>
        <taxon>Ascomycota</taxon>
        <taxon>Pezizomycotina</taxon>
        <taxon>Eurotiomycetes</taxon>
        <taxon>Chaetothyriomycetidae</taxon>
        <taxon>Chaetothyriales</taxon>
        <taxon>Chaetothyriales incertae sedis</taxon>
        <taxon>Neophaeococcomyces</taxon>
    </lineage>
</organism>
<gene>
    <name evidence="1" type="ORF">H2198_006352</name>
</gene>
<dbReference type="Proteomes" id="UP001172386">
    <property type="component" value="Unassembled WGS sequence"/>
</dbReference>
<dbReference type="EMBL" id="JAPDRQ010000116">
    <property type="protein sequence ID" value="KAJ9654606.1"/>
    <property type="molecule type" value="Genomic_DNA"/>
</dbReference>
<evidence type="ECO:0000313" key="1">
    <source>
        <dbReference type="EMBL" id="KAJ9654606.1"/>
    </source>
</evidence>
<proteinExistence type="predicted"/>